<dbReference type="EMBL" id="CP042433">
    <property type="protein sequence ID" value="QEC58377.1"/>
    <property type="molecule type" value="Genomic_DNA"/>
</dbReference>
<dbReference type="AlphaFoldDB" id="A0A5B8UNX3"/>
<accession>A0A5B8UNX3</accession>
<name>A0A5B8UNX3_9BACT</name>
<gene>
    <name evidence="1" type="ORF">FSB75_21545</name>
</gene>
<evidence type="ECO:0000313" key="2">
    <source>
        <dbReference type="Proteomes" id="UP000321204"/>
    </source>
</evidence>
<reference evidence="1 2" key="1">
    <citation type="journal article" date="2015" name="Int. J. Syst. Evol. Microbiol.">
        <title>Flavisolibacter ginsenosidimutans sp. nov., with ginsenoside-converting activity isolated from soil used for cultivating ginseng.</title>
        <authorList>
            <person name="Zhao Y."/>
            <person name="Liu Q."/>
            <person name="Kang M.S."/>
            <person name="Jin F."/>
            <person name="Yu H."/>
            <person name="Im W.T."/>
        </authorList>
    </citation>
    <scope>NUCLEOTIDE SEQUENCE [LARGE SCALE GENOMIC DNA]</scope>
    <source>
        <strain evidence="1 2">Gsoil 636</strain>
    </source>
</reference>
<dbReference type="KEGG" id="fgg:FSB75_21545"/>
<dbReference type="RefSeq" id="WP_146791672.1">
    <property type="nucleotide sequence ID" value="NZ_BAABIO010000003.1"/>
</dbReference>
<proteinExistence type="predicted"/>
<evidence type="ECO:0000313" key="1">
    <source>
        <dbReference type="EMBL" id="QEC58377.1"/>
    </source>
</evidence>
<sequence length="115" mass="12709">MKTVFDKLPLSVPEGKSVTVSLPEPFRTIDCLFLLVHNSLGQVLTLTLTKEGAAPLTQSFKLTAFPAILVFPSQKGQEQQDYNSVTITSFQELDGSLTFRSKNPAHIINAYRPDL</sequence>
<keyword evidence="2" id="KW-1185">Reference proteome</keyword>
<organism evidence="1 2">
    <name type="scientific">Flavisolibacter ginsenosidimutans</name>
    <dbReference type="NCBI Taxonomy" id="661481"/>
    <lineage>
        <taxon>Bacteria</taxon>
        <taxon>Pseudomonadati</taxon>
        <taxon>Bacteroidota</taxon>
        <taxon>Chitinophagia</taxon>
        <taxon>Chitinophagales</taxon>
        <taxon>Chitinophagaceae</taxon>
        <taxon>Flavisolibacter</taxon>
    </lineage>
</organism>
<protein>
    <submittedName>
        <fullName evidence="1">Uncharacterized protein</fullName>
    </submittedName>
</protein>
<dbReference type="Proteomes" id="UP000321204">
    <property type="component" value="Chromosome"/>
</dbReference>